<evidence type="ECO:0000256" key="1">
    <source>
        <dbReference type="SAM" id="MobiDB-lite"/>
    </source>
</evidence>
<reference evidence="2 3" key="1">
    <citation type="submission" date="2016-08" db="EMBL/GenBank/DDBJ databases">
        <title>Complete genome sequence of Streptomyces agglomeratus strain 6-3-2, a novel anti-MRSA actinomycete isolated from Wuli of Tebit, China.</title>
        <authorList>
            <person name="Chen X."/>
        </authorList>
    </citation>
    <scope>NUCLEOTIDE SEQUENCE [LARGE SCALE GENOMIC DNA]</scope>
    <source>
        <strain evidence="2 3">6-3-2</strain>
    </source>
</reference>
<dbReference type="STRING" id="285458.BGM19_12510"/>
<dbReference type="OrthoDB" id="4325844at2"/>
<protein>
    <submittedName>
        <fullName evidence="2">Uncharacterized protein</fullName>
    </submittedName>
</protein>
<dbReference type="AlphaFoldDB" id="A0A1E5PC86"/>
<comment type="caution">
    <text evidence="2">The sequence shown here is derived from an EMBL/GenBank/DDBJ whole genome shotgun (WGS) entry which is preliminary data.</text>
</comment>
<sequence length="127" mass="13526">MNSTEHSGTQVLVELTGSSKEDANAVFGALCTAFESDREADEELHNGVNGRPMVWSATYDVFGVREQAAPARLTAPVTVTLQGGYRAVDQVREQLAVAFAVQEEGSASGDQEKELQLRLESGPGTSP</sequence>
<organism evidence="2 3">
    <name type="scientific">Streptomyces agglomeratus</name>
    <dbReference type="NCBI Taxonomy" id="285458"/>
    <lineage>
        <taxon>Bacteria</taxon>
        <taxon>Bacillati</taxon>
        <taxon>Actinomycetota</taxon>
        <taxon>Actinomycetes</taxon>
        <taxon>Kitasatosporales</taxon>
        <taxon>Streptomycetaceae</taxon>
        <taxon>Streptomyces</taxon>
    </lineage>
</organism>
<dbReference type="EMBL" id="MEHJ01000001">
    <property type="protein sequence ID" value="OEJ27153.1"/>
    <property type="molecule type" value="Genomic_DNA"/>
</dbReference>
<feature type="region of interest" description="Disordered" evidence="1">
    <location>
        <begin position="103"/>
        <end position="127"/>
    </location>
</feature>
<accession>A0A1E5PC86</accession>
<name>A0A1E5PC86_9ACTN</name>
<proteinExistence type="predicted"/>
<gene>
    <name evidence="2" type="ORF">AS594_24415</name>
</gene>
<dbReference type="RefSeq" id="WP_069929018.1">
    <property type="nucleotide sequence ID" value="NZ_MEHI01000001.1"/>
</dbReference>
<evidence type="ECO:0000313" key="2">
    <source>
        <dbReference type="EMBL" id="OEJ27153.1"/>
    </source>
</evidence>
<evidence type="ECO:0000313" key="3">
    <source>
        <dbReference type="Proteomes" id="UP000095759"/>
    </source>
</evidence>
<keyword evidence="3" id="KW-1185">Reference proteome</keyword>
<dbReference type="Proteomes" id="UP000095759">
    <property type="component" value="Unassembled WGS sequence"/>
</dbReference>